<organism evidence="4 5">
    <name type="scientific">Treponema primitia (strain ATCC BAA-887 / DSM 12427 / ZAS-2)</name>
    <dbReference type="NCBI Taxonomy" id="545694"/>
    <lineage>
        <taxon>Bacteria</taxon>
        <taxon>Pseudomonadati</taxon>
        <taxon>Spirochaetota</taxon>
        <taxon>Spirochaetia</taxon>
        <taxon>Spirochaetales</taxon>
        <taxon>Treponemataceae</taxon>
        <taxon>Treponema</taxon>
    </lineage>
</organism>
<dbReference type="OrthoDB" id="9804290at2"/>
<protein>
    <submittedName>
        <fullName evidence="4">DNA polymerase III PolC-type (PolIII)</fullName>
        <ecNumber evidence="4">2.7.7.7</ecNumber>
    </submittedName>
</protein>
<dbReference type="SUPFAM" id="SSF52113">
    <property type="entry name" value="BRCT domain"/>
    <property type="match status" value="1"/>
</dbReference>
<dbReference type="eggNOG" id="COG2176">
    <property type="taxonomic scope" value="Bacteria"/>
</dbReference>
<dbReference type="RefSeq" id="WP_015706681.1">
    <property type="nucleotide sequence ID" value="NC_015578.1"/>
</dbReference>
<dbReference type="GO" id="GO:0008408">
    <property type="term" value="F:3'-5' exonuclease activity"/>
    <property type="evidence" value="ECO:0007669"/>
    <property type="project" value="TreeGrafter"/>
</dbReference>
<dbReference type="Pfam" id="PF00929">
    <property type="entry name" value="RNase_T"/>
    <property type="match status" value="1"/>
</dbReference>
<feature type="domain" description="BRCT" evidence="3">
    <location>
        <begin position="237"/>
        <end position="330"/>
    </location>
</feature>
<accession>F5YR00</accession>
<dbReference type="Proteomes" id="UP000009223">
    <property type="component" value="Chromosome"/>
</dbReference>
<dbReference type="PROSITE" id="PS50172">
    <property type="entry name" value="BRCT"/>
    <property type="match status" value="1"/>
</dbReference>
<evidence type="ECO:0000313" key="5">
    <source>
        <dbReference type="Proteomes" id="UP000009223"/>
    </source>
</evidence>
<dbReference type="PANTHER" id="PTHR30231:SF41">
    <property type="entry name" value="DNA POLYMERASE III SUBUNIT EPSILON"/>
    <property type="match status" value="1"/>
</dbReference>
<evidence type="ECO:0000256" key="1">
    <source>
        <dbReference type="ARBA" id="ARBA00025483"/>
    </source>
</evidence>
<dbReference type="Gene3D" id="3.40.50.10190">
    <property type="entry name" value="BRCT domain"/>
    <property type="match status" value="1"/>
</dbReference>
<dbReference type="KEGG" id="tpi:TREPR_3623"/>
<gene>
    <name evidence="4" type="ordered locus">TREPR_3623</name>
</gene>
<dbReference type="HOGENOM" id="CLU_047806_0_2_12"/>
<dbReference type="GO" id="GO:0003677">
    <property type="term" value="F:DNA binding"/>
    <property type="evidence" value="ECO:0007669"/>
    <property type="project" value="InterPro"/>
</dbReference>
<keyword evidence="4" id="KW-0808">Transferase</keyword>
<name>F5YR00_TREPZ</name>
<dbReference type="InterPro" id="IPR036420">
    <property type="entry name" value="BRCT_dom_sf"/>
</dbReference>
<dbReference type="NCBIfam" id="TIGR00573">
    <property type="entry name" value="dnaq"/>
    <property type="match status" value="1"/>
</dbReference>
<comment type="function">
    <text evidence="1">DNA polymerase III is a complex, multichain enzyme responsible for most of the replicative synthesis in bacteria. The epsilon subunit contain the editing function and is a proofreading 3'-5' exonuclease.</text>
</comment>
<dbReference type="Pfam" id="PF00533">
    <property type="entry name" value="BRCT"/>
    <property type="match status" value="1"/>
</dbReference>
<dbReference type="CDD" id="cd06127">
    <property type="entry name" value="DEDDh"/>
    <property type="match status" value="1"/>
</dbReference>
<sequence>MTFEVNSKNSYFDDSEVNKNITNLDIKKGKSLLELVDDYVVIDIETTGLDPSNDEIIELAAVKVKDNKIIDTYSTLCKPEQKIDGFIEELTGISNEMVKNAPKIKDVIEKYISFIGDAVIVGHNVSFDKNFIYYNYKRSTYKLWLSNDRIDTMRLARKSFPNLKHHRLRDIVEYFEINNENAHRAINDCFATNECYLKIKNYIKDNDISLKKNNSRTNNSFTRIDLRNIIAINDNFDTTHLLYKKYCVFTGKLDKMTRESAVQIVANFGGFNENNVTNKTNFLILGNNDYNSSIKDGKSSKHKKAEQHILQGNDLQIISENVFYDIINDE</sequence>
<dbReference type="CDD" id="cd17748">
    <property type="entry name" value="BRCT_DNA_ligase_like"/>
    <property type="match status" value="1"/>
</dbReference>
<keyword evidence="4" id="KW-0548">Nucleotidyltransferase</keyword>
<dbReference type="GO" id="GO:0045004">
    <property type="term" value="P:DNA replication proofreading"/>
    <property type="evidence" value="ECO:0007669"/>
    <property type="project" value="TreeGrafter"/>
</dbReference>
<dbReference type="InterPro" id="IPR013520">
    <property type="entry name" value="Ribonucl_H"/>
</dbReference>
<evidence type="ECO:0000256" key="2">
    <source>
        <dbReference type="ARBA" id="ARBA00026073"/>
    </source>
</evidence>
<comment type="subunit">
    <text evidence="2">DNA polymerase III contains a core (composed of alpha, epsilon and theta chains) that associates with a tau subunit. This core dimerizes to form the POLIII' complex. PolIII' associates with the gamma complex (composed of gamma, delta, delta', psi and chi chains) and with the beta chain to form the complete DNA polymerase III complex.</text>
</comment>
<dbReference type="PANTHER" id="PTHR30231">
    <property type="entry name" value="DNA POLYMERASE III SUBUNIT EPSILON"/>
    <property type="match status" value="1"/>
</dbReference>
<dbReference type="STRING" id="545694.TREPR_3623"/>
<dbReference type="GO" id="GO:0003887">
    <property type="term" value="F:DNA-directed DNA polymerase activity"/>
    <property type="evidence" value="ECO:0007669"/>
    <property type="project" value="UniProtKB-EC"/>
</dbReference>
<dbReference type="InterPro" id="IPR012337">
    <property type="entry name" value="RNaseH-like_sf"/>
</dbReference>
<evidence type="ECO:0000259" key="3">
    <source>
        <dbReference type="PROSITE" id="PS50172"/>
    </source>
</evidence>
<dbReference type="InterPro" id="IPR001357">
    <property type="entry name" value="BRCT_dom"/>
</dbReference>
<dbReference type="AlphaFoldDB" id="F5YR00"/>
<dbReference type="eggNOG" id="COG0272">
    <property type="taxonomic scope" value="Bacteria"/>
</dbReference>
<dbReference type="EC" id="2.7.7.7" evidence="4"/>
<dbReference type="InterPro" id="IPR006054">
    <property type="entry name" value="DnaQ"/>
</dbReference>
<proteinExistence type="predicted"/>
<reference evidence="4 5" key="2">
    <citation type="journal article" date="2011" name="ISME J.">
        <title>RNA-seq reveals cooperative metabolic interactions between two termite-gut spirochete species in co-culture.</title>
        <authorList>
            <person name="Rosenthal A.Z."/>
            <person name="Matson E.G."/>
            <person name="Eldar A."/>
            <person name="Leadbetter J.R."/>
        </authorList>
    </citation>
    <scope>NUCLEOTIDE SEQUENCE [LARGE SCALE GENOMIC DNA]</scope>
    <source>
        <strain evidence="5">ATCC BAA-887 / DSM 12427 / ZAS-2</strain>
    </source>
</reference>
<evidence type="ECO:0000313" key="4">
    <source>
        <dbReference type="EMBL" id="AEF84212.1"/>
    </source>
</evidence>
<reference evidence="5" key="1">
    <citation type="submission" date="2009-12" db="EMBL/GenBank/DDBJ databases">
        <title>Complete sequence of Treponema primitia strain ZAS-2.</title>
        <authorList>
            <person name="Tetu S.G."/>
            <person name="Matson E."/>
            <person name="Ren Q."/>
            <person name="Seshadri R."/>
            <person name="Elbourne L."/>
            <person name="Hassan K.A."/>
            <person name="Durkin A."/>
            <person name="Radune D."/>
            <person name="Mohamoud Y."/>
            <person name="Shay R."/>
            <person name="Jin S."/>
            <person name="Zhang X."/>
            <person name="Lucey K."/>
            <person name="Ballor N.R."/>
            <person name="Ottesen E."/>
            <person name="Rosenthal R."/>
            <person name="Allen A."/>
            <person name="Leadbetter J.R."/>
            <person name="Paulsen I.T."/>
        </authorList>
    </citation>
    <scope>NUCLEOTIDE SEQUENCE [LARGE SCALE GENOMIC DNA]</scope>
    <source>
        <strain evidence="5">ATCC BAA-887 / DSM 12427 / ZAS-2</strain>
    </source>
</reference>
<dbReference type="SMART" id="SM00479">
    <property type="entry name" value="EXOIII"/>
    <property type="match status" value="1"/>
</dbReference>
<dbReference type="FunFam" id="3.30.420.10:FF:000045">
    <property type="entry name" value="3'-5' exonuclease DinG"/>
    <property type="match status" value="1"/>
</dbReference>
<dbReference type="SUPFAM" id="SSF53098">
    <property type="entry name" value="Ribonuclease H-like"/>
    <property type="match status" value="1"/>
</dbReference>
<keyword evidence="5" id="KW-1185">Reference proteome</keyword>
<dbReference type="InterPro" id="IPR036397">
    <property type="entry name" value="RNaseH_sf"/>
</dbReference>
<dbReference type="GO" id="GO:0005829">
    <property type="term" value="C:cytosol"/>
    <property type="evidence" value="ECO:0007669"/>
    <property type="project" value="TreeGrafter"/>
</dbReference>
<dbReference type="Gene3D" id="3.30.420.10">
    <property type="entry name" value="Ribonuclease H-like superfamily/Ribonuclease H"/>
    <property type="match status" value="1"/>
</dbReference>
<dbReference type="EMBL" id="CP001843">
    <property type="protein sequence ID" value="AEF84212.1"/>
    <property type="molecule type" value="Genomic_DNA"/>
</dbReference>